<evidence type="ECO:0000313" key="2">
    <source>
        <dbReference type="EMBL" id="RKR13026.1"/>
    </source>
</evidence>
<dbReference type="GO" id="GO:0016779">
    <property type="term" value="F:nucleotidyltransferase activity"/>
    <property type="evidence" value="ECO:0007669"/>
    <property type="project" value="UniProtKB-KW"/>
</dbReference>
<dbReference type="CDD" id="cd04182">
    <property type="entry name" value="GT_2_like_f"/>
    <property type="match status" value="1"/>
</dbReference>
<evidence type="ECO:0000313" key="3">
    <source>
        <dbReference type="Proteomes" id="UP000269412"/>
    </source>
</evidence>
<dbReference type="Proteomes" id="UP000269412">
    <property type="component" value="Unassembled WGS sequence"/>
</dbReference>
<dbReference type="Pfam" id="PF12804">
    <property type="entry name" value="NTP_transf_3"/>
    <property type="match status" value="1"/>
</dbReference>
<keyword evidence="2" id="KW-0548">Nucleotidyltransferase</keyword>
<evidence type="ECO:0000259" key="1">
    <source>
        <dbReference type="Pfam" id="PF12804"/>
    </source>
</evidence>
<feature type="domain" description="MobA-like NTP transferase" evidence="1">
    <location>
        <begin position="10"/>
        <end position="170"/>
    </location>
</feature>
<dbReference type="InterPro" id="IPR029044">
    <property type="entry name" value="Nucleotide-diphossugar_trans"/>
</dbReference>
<dbReference type="PANTHER" id="PTHR43777">
    <property type="entry name" value="MOLYBDENUM COFACTOR CYTIDYLYLTRANSFERASE"/>
    <property type="match status" value="1"/>
</dbReference>
<dbReference type="SUPFAM" id="SSF53448">
    <property type="entry name" value="Nucleotide-diphospho-sugar transferases"/>
    <property type="match status" value="1"/>
</dbReference>
<organism evidence="2 3">
    <name type="scientific">Maribacter vaceletii</name>
    <dbReference type="NCBI Taxonomy" id="1206816"/>
    <lineage>
        <taxon>Bacteria</taxon>
        <taxon>Pseudomonadati</taxon>
        <taxon>Bacteroidota</taxon>
        <taxon>Flavobacteriia</taxon>
        <taxon>Flavobacteriales</taxon>
        <taxon>Flavobacteriaceae</taxon>
        <taxon>Maribacter</taxon>
    </lineage>
</organism>
<dbReference type="EMBL" id="RBIQ01000008">
    <property type="protein sequence ID" value="RKR13026.1"/>
    <property type="molecule type" value="Genomic_DNA"/>
</dbReference>
<dbReference type="PANTHER" id="PTHR43777:SF1">
    <property type="entry name" value="MOLYBDENUM COFACTOR CYTIDYLYLTRANSFERASE"/>
    <property type="match status" value="1"/>
</dbReference>
<reference evidence="2 3" key="1">
    <citation type="submission" date="2018-10" db="EMBL/GenBank/DDBJ databases">
        <title>Genomic Encyclopedia of Archaeal and Bacterial Type Strains, Phase II (KMG-II): from individual species to whole genera.</title>
        <authorList>
            <person name="Goeker M."/>
        </authorList>
    </citation>
    <scope>NUCLEOTIDE SEQUENCE [LARGE SCALE GENOMIC DNA]</scope>
    <source>
        <strain evidence="2 3">DSM 25230</strain>
    </source>
</reference>
<protein>
    <submittedName>
        <fullName evidence="2">Molybdenum cofactor cytidylyltransferase</fullName>
    </submittedName>
</protein>
<proteinExistence type="predicted"/>
<name>A0A495E896_9FLAO</name>
<accession>A0A495E896</accession>
<dbReference type="OrthoDB" id="9779263at2"/>
<dbReference type="RefSeq" id="WP_121066413.1">
    <property type="nucleotide sequence ID" value="NZ_RBIQ01000008.1"/>
</dbReference>
<sequence length="202" mass="22614">MSIEPSTAILILAAGASTRMKNKIKQLLPWKESTLLGTTIKVARESNAQEILVVLGAYASKVSLECKKQEVKYTIHPNWKNGLGSSIAFGVKQIRALENKYQNILILLADQPYISTEYINAMIRGAKNSSIVATTYAHGFGVPALFSNKYFITLEMLHKDFGAKKLLEQEKQEVQKCESTLNTLDIDTFESYLQLVAQKRQK</sequence>
<dbReference type="Gene3D" id="3.90.550.10">
    <property type="entry name" value="Spore Coat Polysaccharide Biosynthesis Protein SpsA, Chain A"/>
    <property type="match status" value="1"/>
</dbReference>
<dbReference type="InterPro" id="IPR025877">
    <property type="entry name" value="MobA-like_NTP_Trfase"/>
</dbReference>
<gene>
    <name evidence="2" type="ORF">CLV91_1740</name>
</gene>
<dbReference type="AlphaFoldDB" id="A0A495E896"/>
<keyword evidence="3" id="KW-1185">Reference proteome</keyword>
<keyword evidence="2" id="KW-0808">Transferase</keyword>
<comment type="caution">
    <text evidence="2">The sequence shown here is derived from an EMBL/GenBank/DDBJ whole genome shotgun (WGS) entry which is preliminary data.</text>
</comment>